<dbReference type="Pfam" id="PF02778">
    <property type="entry name" value="tRNA_int_endo_N"/>
    <property type="match status" value="1"/>
</dbReference>
<dbReference type="InterPro" id="IPR006676">
    <property type="entry name" value="tRNA_splic"/>
</dbReference>
<keyword evidence="3 4" id="KW-0456">Lyase</keyword>
<dbReference type="GO" id="GO:0000379">
    <property type="term" value="P:tRNA-type intron splice site recognition and cleavage"/>
    <property type="evidence" value="ECO:0007669"/>
    <property type="project" value="TreeGrafter"/>
</dbReference>
<dbReference type="PANTHER" id="PTHR21227">
    <property type="entry name" value="TRNA-SPLICING ENDONUCLEASE SUBUNIT SEN2"/>
    <property type="match status" value="1"/>
</dbReference>
<protein>
    <recommendedName>
        <fullName evidence="4">tRNA-splicing endonuclease subunit Sen2</fullName>
        <ecNumber evidence="4">4.6.1.16</ecNumber>
    </recommendedName>
</protein>
<keyword evidence="8" id="KW-0378">Hydrolase</keyword>
<dbReference type="EMBL" id="HAAD01002429">
    <property type="protein sequence ID" value="CDG68661.1"/>
    <property type="molecule type" value="mRNA"/>
</dbReference>
<comment type="function">
    <text evidence="4">Constitutes one of the two catalytic subunit of the tRNA-splicing endonuclease complex, a complex responsible for identification and cleavage of the splice sites in pre-tRNA. It cleaves pre-tRNA at the 5'- and 3'-splice sites to release the intron. The products are an intron and two tRNA half-molecules bearing 2',3'-cyclic phosphate and 5'-OH termini. There are no conserved sequences at the splice sites, but the intron is invariably located at the same site in the gene, placing the splice sites an invariant distance from the constant structural features of the tRNA body.</text>
</comment>
<dbReference type="GO" id="GO:0003676">
    <property type="term" value="F:nucleic acid binding"/>
    <property type="evidence" value="ECO:0007669"/>
    <property type="project" value="InterPro"/>
</dbReference>
<dbReference type="GO" id="GO:0000213">
    <property type="term" value="F:tRNA-intron lyase activity"/>
    <property type="evidence" value="ECO:0007669"/>
    <property type="project" value="UniProtKB-UniRule"/>
</dbReference>
<proteinExistence type="evidence at transcript level"/>
<feature type="active site" evidence="5">
    <location>
        <position position="286"/>
    </location>
</feature>
<evidence type="ECO:0000256" key="1">
    <source>
        <dbReference type="ARBA" id="ARBA00008078"/>
    </source>
</evidence>
<dbReference type="OMA" id="LWRRWNP"/>
<dbReference type="InterPro" id="IPR011856">
    <property type="entry name" value="tRNA_endonuc-like_dom_sf"/>
</dbReference>
<evidence type="ECO:0000259" key="6">
    <source>
        <dbReference type="Pfam" id="PF01974"/>
    </source>
</evidence>
<dbReference type="KEGG" id="hmg:100197875"/>
<dbReference type="CDD" id="cd22363">
    <property type="entry name" value="tRNA-intron_lyase_C"/>
    <property type="match status" value="1"/>
</dbReference>
<organism evidence="8">
    <name type="scientific">Hydra vulgaris</name>
    <name type="common">Hydra</name>
    <name type="synonym">Hydra attenuata</name>
    <dbReference type="NCBI Taxonomy" id="6087"/>
    <lineage>
        <taxon>Eukaryota</taxon>
        <taxon>Metazoa</taxon>
        <taxon>Cnidaria</taxon>
        <taxon>Hydrozoa</taxon>
        <taxon>Hydroidolina</taxon>
        <taxon>Anthoathecata</taxon>
        <taxon>Aplanulata</taxon>
        <taxon>Hydridae</taxon>
        <taxon>Hydra</taxon>
    </lineage>
</organism>
<feature type="domain" description="tRNA intron endonuclease catalytic" evidence="6">
    <location>
        <begin position="256"/>
        <end position="345"/>
    </location>
</feature>
<feature type="active site" evidence="5">
    <location>
        <position position="294"/>
    </location>
</feature>
<dbReference type="Gene3D" id="3.40.1350.10">
    <property type="match status" value="1"/>
</dbReference>
<sequence>MADEILRKPRRKTKAGLHLLESPFPVPIQTYTRKSPSNGFWYSYFGCLKNDYVCIFRLGDLTFLYRLGFFGKGILSRSRPQFEKYNDVLSENAKRIYVGKYKGIDTDVREIKLLQFAKIQKERLRQHKSWKCNNVCNHIVPEEKVDFIPPQCIDLNSDIDNNLLEELSTDDDMEDIQLTMNLKSSFTEPASTKRIKLEDDFKLEDDYKVLEYLQLTLEEAFFLSFALGCLSVENESKEAMSITKMWNTYSAVKADFIQMYIAYHYFRSKGWVVRTTNIYGTDFLLYKDGMPFYHASYSVCVRLVDEENLNMIDGMGASSWKDLSSISRVNERVAKDVLFCYVVKPKEMKVEQLAVPSCIKHFKVIETVLRRWIPEKYRETKT</sequence>
<dbReference type="Pfam" id="PF01974">
    <property type="entry name" value="tRNA_int_endo"/>
    <property type="match status" value="1"/>
</dbReference>
<dbReference type="PANTHER" id="PTHR21227:SF0">
    <property type="entry name" value="TRNA-SPLICING ENDONUCLEASE SUBUNIT SEN2"/>
    <property type="match status" value="1"/>
</dbReference>
<dbReference type="PIRSF" id="PIRSF011789">
    <property type="entry name" value="tRNA_splic_SEN2"/>
    <property type="match status" value="1"/>
</dbReference>
<dbReference type="GO" id="GO:0005737">
    <property type="term" value="C:cytoplasm"/>
    <property type="evidence" value="ECO:0007669"/>
    <property type="project" value="TreeGrafter"/>
</dbReference>
<dbReference type="InterPro" id="IPR006678">
    <property type="entry name" value="tRNA_intron_Endonuc_N"/>
</dbReference>
<evidence type="ECO:0000256" key="3">
    <source>
        <dbReference type="ARBA" id="ARBA00023239"/>
    </source>
</evidence>
<feature type="domain" description="tRNA intron endonuclease N-terminal" evidence="7">
    <location>
        <begin position="211"/>
        <end position="246"/>
    </location>
</feature>
<name>T2M9D3_HYDVU</name>
<dbReference type="GO" id="GO:0000214">
    <property type="term" value="C:tRNA-intron endonuclease complex"/>
    <property type="evidence" value="ECO:0007669"/>
    <property type="project" value="UniProtKB-UniRule"/>
</dbReference>
<dbReference type="InterPro" id="IPR036167">
    <property type="entry name" value="tRNA_intron_Endo_cat-like_sf"/>
</dbReference>
<dbReference type="SUPFAM" id="SSF53032">
    <property type="entry name" value="tRNA-intron endonuclease catalytic domain-like"/>
    <property type="match status" value="1"/>
</dbReference>
<keyword evidence="8" id="KW-0540">Nuclease</keyword>
<comment type="similarity">
    <text evidence="1 4">Belongs to the tRNA-intron endonuclease family.</text>
</comment>
<dbReference type="OrthoDB" id="10249562at2759"/>
<dbReference type="InterPro" id="IPR006677">
    <property type="entry name" value="tRNA_intron_Endonuc_cat-like"/>
</dbReference>
<keyword evidence="2 4" id="KW-0819">tRNA processing</keyword>
<evidence type="ECO:0000313" key="8">
    <source>
        <dbReference type="EMBL" id="CDG68661.1"/>
    </source>
</evidence>
<dbReference type="EC" id="4.6.1.16" evidence="4"/>
<dbReference type="InterPro" id="IPR016589">
    <property type="entry name" value="tRNA_splic_SEN2"/>
</dbReference>
<feature type="active site" evidence="5">
    <location>
        <position position="335"/>
    </location>
</feature>
<accession>T2M9D3</accession>
<reference evidence="8" key="1">
    <citation type="journal article" date="2013" name="Genome Biol. Evol.">
        <title>Punctuated emergences of genetic and phenotypic innovations in eumetazoan, bilaterian, euteleostome, and hominidae ancestors.</title>
        <authorList>
            <person name="Wenger Y."/>
            <person name="Galliot B."/>
        </authorList>
    </citation>
    <scope>NUCLEOTIDE SEQUENCE</scope>
    <source>
        <tissue evidence="8">Whole animals</tissue>
    </source>
</reference>
<dbReference type="NCBIfam" id="TIGR00324">
    <property type="entry name" value="endA"/>
    <property type="match status" value="1"/>
</dbReference>
<evidence type="ECO:0000256" key="5">
    <source>
        <dbReference type="PIRSR" id="PIRSR011789-1"/>
    </source>
</evidence>
<gene>
    <name evidence="8" type="primary">TSEN2</name>
</gene>
<dbReference type="AlphaFoldDB" id="T2M9D3"/>
<evidence type="ECO:0000259" key="7">
    <source>
        <dbReference type="Pfam" id="PF02778"/>
    </source>
</evidence>
<evidence type="ECO:0000256" key="2">
    <source>
        <dbReference type="ARBA" id="ARBA00022694"/>
    </source>
</evidence>
<evidence type="ECO:0000256" key="4">
    <source>
        <dbReference type="PIRNR" id="PIRNR011789"/>
    </source>
</evidence>
<keyword evidence="8" id="KW-0255">Endonuclease</keyword>